<dbReference type="EMBL" id="CP117167">
    <property type="protein sequence ID" value="WCT11121.1"/>
    <property type="molecule type" value="Genomic_DNA"/>
</dbReference>
<evidence type="ECO:0000313" key="1">
    <source>
        <dbReference type="EMBL" id="WCT11121.1"/>
    </source>
</evidence>
<dbReference type="InterPro" id="IPR009078">
    <property type="entry name" value="Ferritin-like_SF"/>
</dbReference>
<gene>
    <name evidence="1" type="ORF">PQO05_20485</name>
</gene>
<sequence length="172" mass="20075">METTPHKASSPEIQKELFIYYLNKIYDGKLYLNEQLPLVIKKTKLKVLQLALEELLKDVKTQINRMEEIYAMLNVTPTEITDAPIKTIIQNACDLRNNPDSVIVNDMDIMVHMQLVEHVNIISYRMLRRLASLLNYKKIEQLMVECFDESRDDDKLFLMIADEYLGAPNQVL</sequence>
<name>A0ABY7T5M1_9SPHI</name>
<dbReference type="Pfam" id="PF05974">
    <property type="entry name" value="DUF892"/>
    <property type="match status" value="1"/>
</dbReference>
<dbReference type="PANTHER" id="PTHR30565:SF9">
    <property type="entry name" value="PROTEIN YCIF"/>
    <property type="match status" value="1"/>
</dbReference>
<dbReference type="PANTHER" id="PTHR30565">
    <property type="entry name" value="PROTEIN YCIF"/>
    <property type="match status" value="1"/>
</dbReference>
<dbReference type="InterPro" id="IPR010287">
    <property type="entry name" value="DUF892_YciF-like"/>
</dbReference>
<accession>A0ABY7T5M1</accession>
<dbReference type="SUPFAM" id="SSF47240">
    <property type="entry name" value="Ferritin-like"/>
    <property type="match status" value="1"/>
</dbReference>
<proteinExistence type="predicted"/>
<dbReference type="InterPro" id="IPR012347">
    <property type="entry name" value="Ferritin-like"/>
</dbReference>
<dbReference type="RefSeq" id="WP_273629311.1">
    <property type="nucleotide sequence ID" value="NZ_CP117167.1"/>
</dbReference>
<protein>
    <submittedName>
        <fullName evidence="1">DUF892 family protein</fullName>
    </submittedName>
</protein>
<dbReference type="Gene3D" id="1.20.1260.10">
    <property type="match status" value="1"/>
</dbReference>
<reference evidence="1 2" key="1">
    <citation type="submission" date="2023-02" db="EMBL/GenBank/DDBJ databases">
        <title>Genome sequence of Mucilaginibacter jinjuensis strain KACC 16571.</title>
        <authorList>
            <person name="Kim S."/>
            <person name="Heo J."/>
            <person name="Kwon S.-W."/>
        </authorList>
    </citation>
    <scope>NUCLEOTIDE SEQUENCE [LARGE SCALE GENOMIC DNA]</scope>
    <source>
        <strain evidence="1 2">KACC 16571</strain>
    </source>
</reference>
<evidence type="ECO:0000313" key="2">
    <source>
        <dbReference type="Proteomes" id="UP001216139"/>
    </source>
</evidence>
<keyword evidence="2" id="KW-1185">Reference proteome</keyword>
<organism evidence="1 2">
    <name type="scientific">Mucilaginibacter jinjuensis</name>
    <dbReference type="NCBI Taxonomy" id="1176721"/>
    <lineage>
        <taxon>Bacteria</taxon>
        <taxon>Pseudomonadati</taxon>
        <taxon>Bacteroidota</taxon>
        <taxon>Sphingobacteriia</taxon>
        <taxon>Sphingobacteriales</taxon>
        <taxon>Sphingobacteriaceae</taxon>
        <taxon>Mucilaginibacter</taxon>
    </lineage>
</organism>
<dbReference type="InterPro" id="IPR047114">
    <property type="entry name" value="YciF"/>
</dbReference>
<dbReference type="Proteomes" id="UP001216139">
    <property type="component" value="Chromosome"/>
</dbReference>